<accession>A0A4R1BCD4</accession>
<dbReference type="PANTHER" id="PTHR33406">
    <property type="entry name" value="MEMBRANE PROTEIN MJ1562-RELATED"/>
    <property type="match status" value="1"/>
</dbReference>
<organism evidence="8 9">
    <name type="scientific">Parasulfuritortus cantonensis</name>
    <dbReference type="NCBI Taxonomy" id="2528202"/>
    <lineage>
        <taxon>Bacteria</taxon>
        <taxon>Pseudomonadati</taxon>
        <taxon>Pseudomonadota</taxon>
        <taxon>Betaproteobacteria</taxon>
        <taxon>Nitrosomonadales</taxon>
        <taxon>Thiobacillaceae</taxon>
        <taxon>Parasulfuritortus</taxon>
    </lineage>
</organism>
<feature type="transmembrane region" description="Helical" evidence="6">
    <location>
        <begin position="186"/>
        <end position="210"/>
    </location>
</feature>
<dbReference type="EMBL" id="SJZB01000033">
    <property type="protein sequence ID" value="TCJ14705.1"/>
    <property type="molecule type" value="Genomic_DNA"/>
</dbReference>
<name>A0A4R1BCD4_9PROT</name>
<evidence type="ECO:0000256" key="3">
    <source>
        <dbReference type="ARBA" id="ARBA00022692"/>
    </source>
</evidence>
<protein>
    <submittedName>
        <fullName evidence="8">MMPL family transporter</fullName>
    </submittedName>
</protein>
<feature type="transmembrane region" description="Helical" evidence="6">
    <location>
        <begin position="271"/>
        <end position="299"/>
    </location>
</feature>
<sequence>MFLALGRLIWRVPVWFLASAFLVVGAAAWYGDDVIGQLTLDPGWDVPGSGSARARQDLRDRLGRDDTAVILLFSPKPGGPGNVDAPAYRDAAETVLSGLGGNPEVRGIESYFASADPHMKSADGRSSYAVVWLARGHDEGIGAYQRLRTSLASPVLHIATGGELAAYVDAREHLEHDIRQSEWLSFLLLAVLLVWVFGSPVAALLPLLIGGMSVAASAALLKMVAQHAEISVYAANVVSMLGLGLAIDYALFIVSRYREELAHGGGPERVLIATFCTAGRTVAFSGVTVAASLFCLLMLPQRFFQNMGLAGGISVAAAMLASILVLPALLALVGSRLGGHPRSRWRIRLRARSDGAWRRFGHFVTHRPRRVLAASLAVLGIMGLPILHMEIGPADSKSLPPSAESRRVQETLESDFPGAQLSPLVLSLHLAGDAATGPGLTGQYTLARAVEALPGVTRVAGLASLDGGLSLADYQLLYGHPDQFPLAAASLAQFAHGDRALMLVYYRYDPSSVEARELVRHLRALALPDGLRHMDVGGVPAEYLDYVDSLRHWTPRVIAAIVAVIAVLLFLMLGSVVLPIKAVLTNLISLSATFGGLVWIFQDGHLAQWLGFTAQGRLEGTVLVLIFASAFGLSIDYEVFLLSRVREMRGRTGGDARAIAAGMHKSGPIITRAALLIGIVLGTFAMGDLVFMKAMGIGLLISVIVDATVVRMLLVPASLRLLGPWMWWAPASLRVVYDRVHQHFAPPPRT</sequence>
<evidence type="ECO:0000256" key="4">
    <source>
        <dbReference type="ARBA" id="ARBA00022989"/>
    </source>
</evidence>
<feature type="domain" description="Membrane transport protein MMPL" evidence="7">
    <location>
        <begin position="114"/>
        <end position="370"/>
    </location>
</feature>
<dbReference type="AlphaFoldDB" id="A0A4R1BCD4"/>
<keyword evidence="2" id="KW-1003">Cell membrane</keyword>
<dbReference type="OrthoDB" id="9176717at2"/>
<dbReference type="InterPro" id="IPR004869">
    <property type="entry name" value="MMPL_dom"/>
</dbReference>
<reference evidence="8 9" key="1">
    <citation type="submission" date="2019-03" db="EMBL/GenBank/DDBJ databases">
        <title>Genome sequence of Thiobacillaceae bacterium LSR1, a sulfur-oxidizing bacterium isolated from freshwater sediment.</title>
        <authorList>
            <person name="Li S."/>
        </authorList>
    </citation>
    <scope>NUCLEOTIDE SEQUENCE [LARGE SCALE GENOMIC DNA]</scope>
    <source>
        <strain evidence="8 9">LSR1</strain>
    </source>
</reference>
<feature type="transmembrane region" description="Helical" evidence="6">
    <location>
        <begin position="311"/>
        <end position="334"/>
    </location>
</feature>
<feature type="transmembrane region" description="Helical" evidence="6">
    <location>
        <begin position="583"/>
        <end position="602"/>
    </location>
</feature>
<comment type="subcellular location">
    <subcellularLocation>
        <location evidence="1">Cell membrane</location>
        <topology evidence="1">Multi-pass membrane protein</topology>
    </subcellularLocation>
</comment>
<feature type="transmembrane region" description="Helical" evidence="6">
    <location>
        <begin position="557"/>
        <end position="578"/>
    </location>
</feature>
<dbReference type="SUPFAM" id="SSF82866">
    <property type="entry name" value="Multidrug efflux transporter AcrB transmembrane domain"/>
    <property type="match status" value="2"/>
</dbReference>
<evidence type="ECO:0000256" key="1">
    <source>
        <dbReference type="ARBA" id="ARBA00004651"/>
    </source>
</evidence>
<keyword evidence="4 6" id="KW-1133">Transmembrane helix</keyword>
<feature type="domain" description="Membrane transport protein MMPL" evidence="7">
    <location>
        <begin position="399"/>
        <end position="730"/>
    </location>
</feature>
<evidence type="ECO:0000313" key="8">
    <source>
        <dbReference type="EMBL" id="TCJ14705.1"/>
    </source>
</evidence>
<dbReference type="PANTHER" id="PTHR33406:SF13">
    <property type="entry name" value="MEMBRANE PROTEIN YDFJ"/>
    <property type="match status" value="1"/>
</dbReference>
<comment type="caution">
    <text evidence="8">The sequence shown here is derived from an EMBL/GenBank/DDBJ whole genome shotgun (WGS) entry which is preliminary data.</text>
</comment>
<keyword evidence="9" id="KW-1185">Reference proteome</keyword>
<dbReference type="GO" id="GO:0005886">
    <property type="term" value="C:plasma membrane"/>
    <property type="evidence" value="ECO:0007669"/>
    <property type="project" value="UniProtKB-SubCell"/>
</dbReference>
<evidence type="ECO:0000313" key="9">
    <source>
        <dbReference type="Proteomes" id="UP000295443"/>
    </source>
</evidence>
<dbReference type="Pfam" id="PF03176">
    <property type="entry name" value="MMPL"/>
    <property type="match status" value="2"/>
</dbReference>
<dbReference type="InterPro" id="IPR050545">
    <property type="entry name" value="Mycobact_MmpL"/>
</dbReference>
<feature type="transmembrane region" description="Helical" evidence="6">
    <location>
        <begin position="697"/>
        <end position="719"/>
    </location>
</feature>
<dbReference type="Gene3D" id="1.20.1640.10">
    <property type="entry name" value="Multidrug efflux transporter AcrB transmembrane domain"/>
    <property type="match status" value="2"/>
</dbReference>
<evidence type="ECO:0000256" key="6">
    <source>
        <dbReference type="SAM" id="Phobius"/>
    </source>
</evidence>
<evidence type="ECO:0000259" key="7">
    <source>
        <dbReference type="Pfam" id="PF03176"/>
    </source>
</evidence>
<feature type="transmembrane region" description="Helical" evidence="6">
    <location>
        <begin position="622"/>
        <end position="642"/>
    </location>
</feature>
<feature type="transmembrane region" description="Helical" evidence="6">
    <location>
        <begin position="230"/>
        <end position="251"/>
    </location>
</feature>
<evidence type="ECO:0000256" key="5">
    <source>
        <dbReference type="ARBA" id="ARBA00023136"/>
    </source>
</evidence>
<dbReference type="RefSeq" id="WP_131446757.1">
    <property type="nucleotide sequence ID" value="NZ_SJZB01000033.1"/>
</dbReference>
<keyword evidence="3 6" id="KW-0812">Transmembrane</keyword>
<keyword evidence="5 6" id="KW-0472">Membrane</keyword>
<gene>
    <name evidence="8" type="ORF">EZJ19_08955</name>
</gene>
<proteinExistence type="predicted"/>
<evidence type="ECO:0000256" key="2">
    <source>
        <dbReference type="ARBA" id="ARBA00022475"/>
    </source>
</evidence>
<feature type="transmembrane region" description="Helical" evidence="6">
    <location>
        <begin position="12"/>
        <end position="30"/>
    </location>
</feature>
<feature type="transmembrane region" description="Helical" evidence="6">
    <location>
        <begin position="673"/>
        <end position="691"/>
    </location>
</feature>
<dbReference type="Proteomes" id="UP000295443">
    <property type="component" value="Unassembled WGS sequence"/>
</dbReference>